<accession>A0A3N4Z0U8</accession>
<dbReference type="Proteomes" id="UP000280726">
    <property type="component" value="Unassembled WGS sequence"/>
</dbReference>
<comment type="caution">
    <text evidence="1">The sequence shown here is derived from an EMBL/GenBank/DDBJ whole genome shotgun (WGS) entry which is preliminary data.</text>
</comment>
<dbReference type="InterPro" id="IPR019587">
    <property type="entry name" value="Polyketide_cyclase/dehydratase"/>
</dbReference>
<dbReference type="AlphaFoldDB" id="A0A3N4Z0U8"/>
<dbReference type="EMBL" id="RKRA01000001">
    <property type="protein sequence ID" value="RPF26183.1"/>
    <property type="molecule type" value="Genomic_DNA"/>
</dbReference>
<dbReference type="CDD" id="cd07812">
    <property type="entry name" value="SRPBCC"/>
    <property type="match status" value="1"/>
</dbReference>
<evidence type="ECO:0000313" key="1">
    <source>
        <dbReference type="EMBL" id="RPF26183.1"/>
    </source>
</evidence>
<dbReference type="SUPFAM" id="SSF55961">
    <property type="entry name" value="Bet v1-like"/>
    <property type="match status" value="1"/>
</dbReference>
<reference evidence="1 2" key="1">
    <citation type="submission" date="2018-11" db="EMBL/GenBank/DDBJ databases">
        <title>Sequencing the genomes of 1000 actinobacteria strains.</title>
        <authorList>
            <person name="Klenk H.-P."/>
        </authorList>
    </citation>
    <scope>NUCLEOTIDE SEQUENCE [LARGE SCALE GENOMIC DNA]</scope>
    <source>
        <strain evidence="1 2">DSM 14418</strain>
    </source>
</reference>
<keyword evidence="2" id="KW-1185">Reference proteome</keyword>
<sequence length="141" mass="15575">MRRVLPVPAEVAFTLIGDLAGHDRWIPLTTIDAPPAPPRPGDLMEAVTTGFFVDRMRVEEVRAPEGGRPGLLRVRKIGPVLLGDVSIEVEPLGPGRCAVDWGEQVHLRGPLPRRFTTALLTPVLEGMTALALWRIERYLTR</sequence>
<protein>
    <submittedName>
        <fullName evidence="1">Polyketide cyclase/dehydrase/lipid transport protein</fullName>
    </submittedName>
</protein>
<organism evidence="1 2">
    <name type="scientific">Georgenia muralis</name>
    <dbReference type="NCBI Taxonomy" id="154117"/>
    <lineage>
        <taxon>Bacteria</taxon>
        <taxon>Bacillati</taxon>
        <taxon>Actinomycetota</taxon>
        <taxon>Actinomycetes</taxon>
        <taxon>Micrococcales</taxon>
        <taxon>Bogoriellaceae</taxon>
        <taxon>Georgenia</taxon>
    </lineage>
</organism>
<dbReference type="RefSeq" id="WP_123914495.1">
    <property type="nucleotide sequence ID" value="NZ_RKRA01000001.1"/>
</dbReference>
<dbReference type="OrthoDB" id="4823586at2"/>
<proteinExistence type="predicted"/>
<name>A0A3N4Z0U8_9MICO</name>
<gene>
    <name evidence="1" type="ORF">EDD32_0612</name>
</gene>
<evidence type="ECO:0000313" key="2">
    <source>
        <dbReference type="Proteomes" id="UP000280726"/>
    </source>
</evidence>
<dbReference type="Pfam" id="PF10604">
    <property type="entry name" value="Polyketide_cyc2"/>
    <property type="match status" value="1"/>
</dbReference>